<evidence type="ECO:0000259" key="17">
    <source>
        <dbReference type="Pfam" id="PF06202"/>
    </source>
</evidence>
<dbReference type="InterPro" id="IPR008928">
    <property type="entry name" value="6-hairpin_glycosidase_sf"/>
</dbReference>
<name>A0A9P0HRU3_NEZVI</name>
<dbReference type="Proteomes" id="UP001152798">
    <property type="component" value="Chromosome 6"/>
</dbReference>
<evidence type="ECO:0000259" key="19">
    <source>
        <dbReference type="Pfam" id="PF14701"/>
    </source>
</evidence>
<keyword evidence="10" id="KW-0808">Transferase</keyword>
<evidence type="ECO:0000256" key="10">
    <source>
        <dbReference type="ARBA" id="ARBA00022679"/>
    </source>
</evidence>
<evidence type="ECO:0000256" key="11">
    <source>
        <dbReference type="ARBA" id="ARBA00022801"/>
    </source>
</evidence>
<evidence type="ECO:0000256" key="8">
    <source>
        <dbReference type="ARBA" id="ARBA00022490"/>
    </source>
</evidence>
<evidence type="ECO:0000313" key="21">
    <source>
        <dbReference type="EMBL" id="CAH1406517.1"/>
    </source>
</evidence>
<reference evidence="21" key="1">
    <citation type="submission" date="2022-01" db="EMBL/GenBank/DDBJ databases">
        <authorList>
            <person name="King R."/>
        </authorList>
    </citation>
    <scope>NUCLEOTIDE SEQUENCE</scope>
</reference>
<accession>A0A9P0HRU3</accession>
<dbReference type="FunFam" id="3.20.20.80:FF:000070">
    <property type="entry name" value="GDB1p Glycogen debranching enzyme"/>
    <property type="match status" value="1"/>
</dbReference>
<dbReference type="InterPro" id="IPR032792">
    <property type="entry name" value="AGL_glucanoTrfase"/>
</dbReference>
<keyword evidence="13" id="KW-0511">Multifunctional enzyme</keyword>
<evidence type="ECO:0000256" key="7">
    <source>
        <dbReference type="ARBA" id="ARBA00020723"/>
    </source>
</evidence>
<organism evidence="21 22">
    <name type="scientific">Nezara viridula</name>
    <name type="common">Southern green stink bug</name>
    <name type="synonym">Cimex viridulus</name>
    <dbReference type="NCBI Taxonomy" id="85310"/>
    <lineage>
        <taxon>Eukaryota</taxon>
        <taxon>Metazoa</taxon>
        <taxon>Ecdysozoa</taxon>
        <taxon>Arthropoda</taxon>
        <taxon>Hexapoda</taxon>
        <taxon>Insecta</taxon>
        <taxon>Pterygota</taxon>
        <taxon>Neoptera</taxon>
        <taxon>Paraneoptera</taxon>
        <taxon>Hemiptera</taxon>
        <taxon>Heteroptera</taxon>
        <taxon>Panheteroptera</taxon>
        <taxon>Pentatomomorpha</taxon>
        <taxon>Pentatomoidea</taxon>
        <taxon>Pentatomidae</taxon>
        <taxon>Pentatominae</taxon>
        <taxon>Nezara</taxon>
    </lineage>
</organism>
<dbReference type="GO" id="GO:0005980">
    <property type="term" value="P:glycogen catabolic process"/>
    <property type="evidence" value="ECO:0007669"/>
    <property type="project" value="InterPro"/>
</dbReference>
<evidence type="ECO:0000259" key="18">
    <source>
        <dbReference type="Pfam" id="PF14699"/>
    </source>
</evidence>
<evidence type="ECO:0000256" key="3">
    <source>
        <dbReference type="ARBA" id="ARBA00003530"/>
    </source>
</evidence>
<dbReference type="GO" id="GO:0005737">
    <property type="term" value="C:cytoplasm"/>
    <property type="evidence" value="ECO:0007669"/>
    <property type="project" value="UniProtKB-SubCell"/>
</dbReference>
<dbReference type="CDD" id="cd11327">
    <property type="entry name" value="AmyAc_Glg_debranch_2"/>
    <property type="match status" value="1"/>
</dbReference>
<comment type="function">
    <text evidence="3">Multifunctional enzyme acting as 1,4-alpha-D-glucan:1,4-alpha-D-glucan 4-alpha-D-glycosyltransferase and amylo-1,6-glucosidase in glycogen degradation.</text>
</comment>
<dbReference type="GO" id="GO:0005978">
    <property type="term" value="P:glycogen biosynthetic process"/>
    <property type="evidence" value="ECO:0007669"/>
    <property type="project" value="UniProtKB-KW"/>
</dbReference>
<dbReference type="OrthoDB" id="10248904at2759"/>
<evidence type="ECO:0000313" key="22">
    <source>
        <dbReference type="Proteomes" id="UP001152798"/>
    </source>
</evidence>
<evidence type="ECO:0000256" key="14">
    <source>
        <dbReference type="ARBA" id="ARBA00023295"/>
    </source>
</evidence>
<evidence type="ECO:0000256" key="6">
    <source>
        <dbReference type="ARBA" id="ARBA00012778"/>
    </source>
</evidence>
<dbReference type="InterPro" id="IPR017853">
    <property type="entry name" value="GH"/>
</dbReference>
<dbReference type="Pfam" id="PF06202">
    <property type="entry name" value="GDE_C"/>
    <property type="match status" value="1"/>
</dbReference>
<dbReference type="InterPro" id="IPR010401">
    <property type="entry name" value="AGL/Gdb1"/>
</dbReference>
<comment type="catalytic activity">
    <reaction evidence="1">
        <text>Transfers a segment of a (1-&gt;4)-alpha-D-glucan to a new position in an acceptor, which may be glucose or a (1-&gt;4)-alpha-D-glucan.</text>
        <dbReference type="EC" id="2.4.1.25"/>
    </reaction>
</comment>
<comment type="catalytic activity">
    <reaction evidence="2">
        <text>Hydrolysis of (1-&gt;6)-alpha-D-glucosidic branch linkages in glycogen phosphorylase limit dextrin.</text>
        <dbReference type="EC" id="3.2.1.33"/>
    </reaction>
</comment>
<dbReference type="InterPro" id="IPR032790">
    <property type="entry name" value="GDE_C"/>
</dbReference>
<dbReference type="InterPro" id="IPR032788">
    <property type="entry name" value="AGL_central"/>
</dbReference>
<keyword evidence="22" id="KW-1185">Reference proteome</keyword>
<feature type="domain" description="Glycogen debranching enzyme glucanotransferase" evidence="19">
    <location>
        <begin position="142"/>
        <end position="574"/>
    </location>
</feature>
<comment type="similarity">
    <text evidence="15">Belongs to the glycogen debranching enzyme family.</text>
</comment>
<evidence type="ECO:0000256" key="15">
    <source>
        <dbReference type="ARBA" id="ARBA00025780"/>
    </source>
</evidence>
<comment type="subcellular location">
    <subcellularLocation>
        <location evidence="4">Cytoplasm</location>
    </subcellularLocation>
</comment>
<keyword evidence="9" id="KW-0328">Glycosyltransferase</keyword>
<dbReference type="FunFam" id="3.20.20.80:FF:000108">
    <property type="entry name" value="glycogen debranching enzyme"/>
    <property type="match status" value="1"/>
</dbReference>
<dbReference type="NCBIfam" id="TIGR01531">
    <property type="entry name" value="glyc_debranch"/>
    <property type="match status" value="1"/>
</dbReference>
<dbReference type="InterPro" id="IPR029436">
    <property type="entry name" value="AGL_euk_N"/>
</dbReference>
<evidence type="ECO:0000256" key="9">
    <source>
        <dbReference type="ARBA" id="ARBA00022676"/>
    </source>
</evidence>
<dbReference type="EC" id="3.2.1.33" evidence="6"/>
<dbReference type="Pfam" id="PF14699">
    <property type="entry name" value="hGDE_N"/>
    <property type="match status" value="1"/>
</dbReference>
<dbReference type="GO" id="GO:0004134">
    <property type="term" value="F:4-alpha-glucanotransferase activity"/>
    <property type="evidence" value="ECO:0007669"/>
    <property type="project" value="UniProtKB-EC"/>
</dbReference>
<keyword evidence="11" id="KW-0378">Hydrolase</keyword>
<dbReference type="SUPFAM" id="SSF51445">
    <property type="entry name" value="(Trans)glycosidases"/>
    <property type="match status" value="1"/>
</dbReference>
<keyword evidence="14" id="KW-0326">Glycosidase</keyword>
<evidence type="ECO:0000259" key="20">
    <source>
        <dbReference type="Pfam" id="PF14702"/>
    </source>
</evidence>
<evidence type="ECO:0000256" key="1">
    <source>
        <dbReference type="ARBA" id="ARBA00000439"/>
    </source>
</evidence>
<keyword evidence="12" id="KW-0320">Glycogen biosynthesis</keyword>
<evidence type="ECO:0000256" key="2">
    <source>
        <dbReference type="ARBA" id="ARBA00000927"/>
    </source>
</evidence>
<evidence type="ECO:0000256" key="5">
    <source>
        <dbReference type="ARBA" id="ARBA00012560"/>
    </source>
</evidence>
<dbReference type="SUPFAM" id="SSF48208">
    <property type="entry name" value="Six-hairpin glycosidases"/>
    <property type="match status" value="1"/>
</dbReference>
<dbReference type="Pfam" id="PF14702">
    <property type="entry name" value="hGDE_central"/>
    <property type="match status" value="1"/>
</dbReference>
<keyword evidence="8" id="KW-0963">Cytoplasm</keyword>
<dbReference type="EMBL" id="OV725082">
    <property type="protein sequence ID" value="CAH1406517.1"/>
    <property type="molecule type" value="Genomic_DNA"/>
</dbReference>
<dbReference type="EC" id="2.4.1.25" evidence="5"/>
<dbReference type="CDD" id="cd00551">
    <property type="entry name" value="AmyAc_family"/>
    <property type="match status" value="1"/>
</dbReference>
<protein>
    <recommendedName>
        <fullName evidence="7">Glycogen debranching enzyme</fullName>
        <ecNumber evidence="5">2.4.1.25</ecNumber>
        <ecNumber evidence="6">3.2.1.33</ecNumber>
    </recommendedName>
    <alternativeName>
        <fullName evidence="16">Glycogen debrancher</fullName>
    </alternativeName>
</protein>
<evidence type="ECO:0000256" key="12">
    <source>
        <dbReference type="ARBA" id="ARBA00023056"/>
    </source>
</evidence>
<evidence type="ECO:0000256" key="16">
    <source>
        <dbReference type="ARBA" id="ARBA00031477"/>
    </source>
</evidence>
<dbReference type="PANTHER" id="PTHR10569:SF2">
    <property type="entry name" value="GLYCOGEN DEBRANCHING ENZYME"/>
    <property type="match status" value="1"/>
</dbReference>
<dbReference type="Gene3D" id="1.50.10.10">
    <property type="match status" value="1"/>
</dbReference>
<evidence type="ECO:0000256" key="13">
    <source>
        <dbReference type="ARBA" id="ARBA00023268"/>
    </source>
</evidence>
<proteinExistence type="inferred from homology"/>
<dbReference type="GO" id="GO:0004135">
    <property type="term" value="F:amylo-alpha-1,6-glucosidase activity"/>
    <property type="evidence" value="ECO:0007669"/>
    <property type="project" value="UniProtKB-EC"/>
</dbReference>
<feature type="domain" description="Glycogen debranching enzyme C-terminal" evidence="17">
    <location>
        <begin position="1061"/>
        <end position="1499"/>
    </location>
</feature>
<dbReference type="Gene3D" id="3.20.20.80">
    <property type="entry name" value="Glycosidases"/>
    <property type="match status" value="2"/>
</dbReference>
<feature type="domain" description="Eukaryotic glycogen debranching enzyme N-terminal" evidence="18">
    <location>
        <begin position="71"/>
        <end position="138"/>
    </location>
</feature>
<evidence type="ECO:0000256" key="4">
    <source>
        <dbReference type="ARBA" id="ARBA00004496"/>
    </source>
</evidence>
<dbReference type="Pfam" id="PF14701">
    <property type="entry name" value="hDGE_amylase"/>
    <property type="match status" value="1"/>
</dbReference>
<dbReference type="InterPro" id="IPR006421">
    <property type="entry name" value="Glycogen_debranch_met"/>
</dbReference>
<gene>
    <name evidence="21" type="ORF">NEZAVI_LOCUS14437</name>
</gene>
<sequence>MSLFKFIEKLINWFYSLIGFFCIDLKGYEDILPVEVIMKPGNSYVIELNRGEHLETSLFGVKKGDKVTFKNGPSLYGEQVKVYTELPKKGSYFSRGCYHQNREVTCWLPGAFRYYFTTGSDGKEVGSGYINVEPEILLGDEPLPLECIQCITVLAKCLGPYGSWLDRLAAIKESGYNAIHFSPVQELGSSESGYCLREQLKLNPTFAEDQNPMSWEQLSKIVSTLRTDWKMLTVCDIVLNHSANESQWLQDHPECTYNLENSKHLRPAYLLDAALANVSKTVASGVLESYGISSYITTEGNLEALRFHLAARVIPQLKLHELFMVDVRSYVSKFQDMVSQNEPSRRTESGEPLMMKIIQDPKYRRLGSTIDLDLAVSLFNIYRSDCYDEDTRRRRCAEAFKVCLEELNAKIKSEIKSHLVAAVEACIASVRYFRVQKNGPKLGPVNEENPLFPRYFFCNGLESDNAEILGYGDTAKMIWAHNGWVMNFDPEMDFAEEGSHIYLRRELIPWGDSVKLRYGEKEEDCPFLWSHMKEYVEQTVKVFDGVRLDNCHSTPLHVAQYLLDAARKIKPDLYIVAELFTNSDLTDNVFVNKLGITSLIRESMSGWDSHEVGRLVYRYGGDVVGSLLSGTRRPRKLAPALFFDMSHDNPHPIDKRTIYDVIPSSGLVAIAACGTGSTFGYDQLVPHQVDVVKEGRLYMARSDARFSKGIMDVKKALNKLHFSLVKDGFSQVFVDQLTSDIVAVTRYNPLTMESVILISYTVFFNPDPAASGSGHGITIPGMAHSVLLQARLVYKPDKDKYVMPTAKNKFSDAINGLTDYEVLMSERVSIDNCPMLQATPTGSSVRLNLTDNFKPGSVLVIRVISRNSSRAAADKLRSKSVEIEKAVFRLGLTDINFALFRCDGEGGSVYHVPGHGNLVYQGLQGVMSLLEEIAAKDDLGHPLCANLRAGPWLGDYMVNRLKSRPSTNYLGDLIQKELKNISELPTGIKPWGYYKVFSQVHSVLVSRALSLLSTFAQEGDELTRLLSLCSVQMVAEVSSLPPLCESVLHSNTALSNGNADQVSVATLAAGLPHFSNGLMRCWGRDTFIALRGLLLLAGRYHEARCHILGFAGCLRHGLIPNLLDGEGLNPRYNCRDAVFWWLYSIKEYCLLAPSGTDILRDSVNRLYPKDDTPKPLFVEQQLSEVIQEALTVHFQGLTFRERNAGHQIDEHMVSEGFDNQIGIHPHTGFVFGGNEWNCGTWMDKMGSSVEAGTKGKPATPRDGSAVEMVGLLYSVLKWLATLSDLGEYPHRGVSRLSKDGVAVTWSWKEWSQKIKDNFEEEFWVGEDCTNRYVNRRNIYKDTCGAKHEWADYRLRPNFTVAMVVAPELFSREHAALALKTSRVLEGPLGTKTLDPSDLAYAGNYDNDNNSSDYRVARGYNYHQGPEWLWVSGYYWRAKLMFSEGSDRLAALKEAKQWLGRAWTHLRSSPWRGLPELTNSDGNICYHSCPTQAWSAATFLEVLYDLKKMKA</sequence>
<dbReference type="InterPro" id="IPR012341">
    <property type="entry name" value="6hp_glycosidase-like_sf"/>
</dbReference>
<dbReference type="PANTHER" id="PTHR10569">
    <property type="entry name" value="GLYCOGEN DEBRANCHING ENZYME"/>
    <property type="match status" value="1"/>
</dbReference>
<feature type="domain" description="Glycogen debranching enzyme central" evidence="20">
    <location>
        <begin position="709"/>
        <end position="961"/>
    </location>
</feature>